<dbReference type="InterPro" id="IPR050432">
    <property type="entry name" value="FAD-linked_Oxidoreductases_BP"/>
</dbReference>
<comment type="pathway">
    <text evidence="2">Cofactor biosynthesis; L-ascorbate biosynthesis.</text>
</comment>
<evidence type="ECO:0000313" key="10">
    <source>
        <dbReference type="EMBL" id="KAA8516220.1"/>
    </source>
</evidence>
<evidence type="ECO:0000259" key="9">
    <source>
        <dbReference type="PROSITE" id="PS51387"/>
    </source>
</evidence>
<proteinExistence type="inferred from homology"/>
<dbReference type="NCBIfam" id="TIGR01677">
    <property type="entry name" value="pln_FAD_oxido"/>
    <property type="match status" value="1"/>
</dbReference>
<dbReference type="InterPro" id="IPR010030">
    <property type="entry name" value="GULO_Plant"/>
</dbReference>
<feature type="domain" description="FAD-binding PCMH-type" evidence="9">
    <location>
        <begin position="1"/>
        <end position="159"/>
    </location>
</feature>
<dbReference type="Pfam" id="PF22906">
    <property type="entry name" value="GULLO2-like_3rd"/>
    <property type="match status" value="1"/>
</dbReference>
<dbReference type="EMBL" id="CM018052">
    <property type="protein sequence ID" value="KAA8516220.1"/>
    <property type="molecule type" value="Genomic_DNA"/>
</dbReference>
<dbReference type="InterPro" id="IPR007173">
    <property type="entry name" value="ALO_C"/>
</dbReference>
<evidence type="ECO:0000256" key="8">
    <source>
        <dbReference type="ARBA" id="ARBA00048083"/>
    </source>
</evidence>
<keyword evidence="7" id="KW-0560">Oxidoreductase</keyword>
<evidence type="ECO:0000256" key="4">
    <source>
        <dbReference type="ARBA" id="ARBA00013121"/>
    </source>
</evidence>
<dbReference type="PANTHER" id="PTHR13878">
    <property type="entry name" value="GULONOLACTONE OXIDASE"/>
    <property type="match status" value="1"/>
</dbReference>
<dbReference type="SUPFAM" id="SSF56176">
    <property type="entry name" value="FAD-binding/transporter-associated domain-like"/>
    <property type="match status" value="1"/>
</dbReference>
<comment type="catalytic activity">
    <reaction evidence="8">
        <text>L-gulono-1,4-lactone + O2 = L-ascorbate + H2O2 + H(+)</text>
        <dbReference type="Rhea" id="RHEA:32363"/>
        <dbReference type="ChEBI" id="CHEBI:15378"/>
        <dbReference type="ChEBI" id="CHEBI:15379"/>
        <dbReference type="ChEBI" id="CHEBI:16240"/>
        <dbReference type="ChEBI" id="CHEBI:17587"/>
        <dbReference type="ChEBI" id="CHEBI:38290"/>
        <dbReference type="EC" id="1.1.3.8"/>
    </reaction>
</comment>
<dbReference type="GO" id="GO:0050105">
    <property type="term" value="F:L-gulonolactone oxidase activity"/>
    <property type="evidence" value="ECO:0007669"/>
    <property type="project" value="UniProtKB-EC"/>
</dbReference>
<comment type="cofactor">
    <cofactor evidence="1">
        <name>FAD</name>
        <dbReference type="ChEBI" id="CHEBI:57692"/>
    </cofactor>
</comment>
<dbReference type="InterPro" id="IPR036318">
    <property type="entry name" value="FAD-bd_PCMH-like_sf"/>
</dbReference>
<evidence type="ECO:0000256" key="6">
    <source>
        <dbReference type="ARBA" id="ARBA00022729"/>
    </source>
</evidence>
<dbReference type="InterPro" id="IPR006094">
    <property type="entry name" value="Oxid_FAD_bind_N"/>
</dbReference>
<reference evidence="10 11" key="1">
    <citation type="submission" date="2019-09" db="EMBL/GenBank/DDBJ databases">
        <title>A chromosome-level genome assembly of the Chinese tupelo Nyssa sinensis.</title>
        <authorList>
            <person name="Yang X."/>
            <person name="Kang M."/>
            <person name="Yang Y."/>
            <person name="Xiong H."/>
            <person name="Wang M."/>
            <person name="Zhang Z."/>
            <person name="Wang Z."/>
            <person name="Wu H."/>
            <person name="Ma T."/>
            <person name="Liu J."/>
            <person name="Xi Z."/>
        </authorList>
    </citation>
    <scope>NUCLEOTIDE SEQUENCE [LARGE SCALE GENOMIC DNA]</scope>
    <source>
        <strain evidence="10">J267</strain>
        <tissue evidence="10">Leaf</tissue>
    </source>
</reference>
<dbReference type="Pfam" id="PF04030">
    <property type="entry name" value="ALO"/>
    <property type="match status" value="1"/>
</dbReference>
<evidence type="ECO:0000313" key="11">
    <source>
        <dbReference type="Proteomes" id="UP000325577"/>
    </source>
</evidence>
<dbReference type="GO" id="GO:0003885">
    <property type="term" value="F:D-arabinono-1,4-lactone oxidase activity"/>
    <property type="evidence" value="ECO:0007669"/>
    <property type="project" value="InterPro"/>
</dbReference>
<sequence length="509" mass="56449">MATMNKRKMKVATRFSHSIPKLVCPDGEDGLLISTKYLNRTLKVDESSMTMSVESGVTLRQLISEAAKAGLALPYAPYWWGLTIGGLMSTGAHGSTLWGMGSSVHDYVVQLRIVTPATPQEAYAKVRTLDNSDPNLDAARVSLGVLGVISQVTLRLQPLFKRSITHLAKNDTNLGDQVVSFGKQHEFADLTWFPSQRMVVYRMDDRVSSNMSGNGLNDFPGFRSAPSLVLEILRTAEENQETKGDADGKCTDAKLTISTLKSSAYGLTNDGIAFTHYPVVGYQNRLQASGTCLDSLKDLHITACPWDPRVKGLFFHQTTFSISLSKVKDFIQDLQKLIKLEPKSMCGLELYNGILIRYVKASSAYLGKQEDGLDFDITYYRSKDPLSPRLYGDILEEVEQLAMFKYGGLPHWGKNRNVAFHGAIKKYKNAREFLKVKEMYDPLGLFSSEWTDQVLGLRDGVGIVKEGCALEGLCICSEDVHCAPNKGYVCQPGRIYKDARVCTRLTSSQ</sequence>
<dbReference type="PANTHER" id="PTHR13878:SF67">
    <property type="entry name" value="L-GULONOLACTONE OXIDASE 5"/>
    <property type="match status" value="1"/>
</dbReference>
<evidence type="ECO:0000256" key="3">
    <source>
        <dbReference type="ARBA" id="ARBA00005466"/>
    </source>
</evidence>
<dbReference type="Gene3D" id="3.30.70.2520">
    <property type="match status" value="1"/>
</dbReference>
<dbReference type="Pfam" id="PF01565">
    <property type="entry name" value="FAD_binding_4"/>
    <property type="match status" value="1"/>
</dbReference>
<dbReference type="InterPro" id="IPR016169">
    <property type="entry name" value="FAD-bd_PCMH_sub2"/>
</dbReference>
<dbReference type="GO" id="GO:0071949">
    <property type="term" value="F:FAD binding"/>
    <property type="evidence" value="ECO:0007669"/>
    <property type="project" value="InterPro"/>
</dbReference>
<evidence type="ECO:0000256" key="1">
    <source>
        <dbReference type="ARBA" id="ARBA00001974"/>
    </source>
</evidence>
<organism evidence="10 11">
    <name type="scientific">Nyssa sinensis</name>
    <dbReference type="NCBI Taxonomy" id="561372"/>
    <lineage>
        <taxon>Eukaryota</taxon>
        <taxon>Viridiplantae</taxon>
        <taxon>Streptophyta</taxon>
        <taxon>Embryophyta</taxon>
        <taxon>Tracheophyta</taxon>
        <taxon>Spermatophyta</taxon>
        <taxon>Magnoliopsida</taxon>
        <taxon>eudicotyledons</taxon>
        <taxon>Gunneridae</taxon>
        <taxon>Pentapetalae</taxon>
        <taxon>asterids</taxon>
        <taxon>Cornales</taxon>
        <taxon>Nyssaceae</taxon>
        <taxon>Nyssa</taxon>
    </lineage>
</organism>
<dbReference type="AlphaFoldDB" id="A0A5J4ZCQ5"/>
<keyword evidence="5" id="KW-0060">Ascorbate biosynthesis</keyword>
<accession>A0A5J4ZCQ5</accession>
<dbReference type="EC" id="1.1.3.8" evidence="4"/>
<dbReference type="InterPro" id="IPR055154">
    <property type="entry name" value="GULLO2-like_C"/>
</dbReference>
<dbReference type="Proteomes" id="UP000325577">
    <property type="component" value="Linkage Group LG9"/>
</dbReference>
<dbReference type="FunFam" id="3.30.465.10:FF:000033">
    <property type="entry name" value="L-gulonolactone oxidase 5"/>
    <property type="match status" value="1"/>
</dbReference>
<evidence type="ECO:0000256" key="7">
    <source>
        <dbReference type="ARBA" id="ARBA00023002"/>
    </source>
</evidence>
<dbReference type="UniPathway" id="UPA00132"/>
<keyword evidence="11" id="KW-1185">Reference proteome</keyword>
<dbReference type="OrthoDB" id="610608at2759"/>
<dbReference type="GO" id="GO:0016020">
    <property type="term" value="C:membrane"/>
    <property type="evidence" value="ECO:0007669"/>
    <property type="project" value="InterPro"/>
</dbReference>
<evidence type="ECO:0000256" key="5">
    <source>
        <dbReference type="ARBA" id="ARBA00022644"/>
    </source>
</evidence>
<dbReference type="InterPro" id="IPR016166">
    <property type="entry name" value="FAD-bd_PCMH"/>
</dbReference>
<evidence type="ECO:0000256" key="2">
    <source>
        <dbReference type="ARBA" id="ARBA00005147"/>
    </source>
</evidence>
<dbReference type="GO" id="GO:0019853">
    <property type="term" value="P:L-ascorbic acid biosynthetic process"/>
    <property type="evidence" value="ECO:0007669"/>
    <property type="project" value="UniProtKB-UniPathway"/>
</dbReference>
<keyword evidence="6" id="KW-0732">Signal</keyword>
<dbReference type="FunFam" id="3.30.70.2520:FF:000003">
    <property type="entry name" value="L-gulonolactone oxidase 2"/>
    <property type="match status" value="1"/>
</dbReference>
<dbReference type="Gene3D" id="3.30.465.10">
    <property type="match status" value="1"/>
</dbReference>
<name>A0A5J4ZCQ5_9ASTE</name>
<protein>
    <recommendedName>
        <fullName evidence="4">L-gulonolactone oxidase</fullName>
        <ecNumber evidence="4">1.1.3.8</ecNumber>
    </recommendedName>
</protein>
<comment type="similarity">
    <text evidence="3">Belongs to the oxygen-dependent FAD-linked oxidoreductase family.</text>
</comment>
<gene>
    <name evidence="10" type="ORF">F0562_019399</name>
</gene>
<dbReference type="PROSITE" id="PS51387">
    <property type="entry name" value="FAD_PCMH"/>
    <property type="match status" value="1"/>
</dbReference>